<accession>A0A2T9ZEY6</accession>
<dbReference type="Gene3D" id="2.30.30.40">
    <property type="entry name" value="SH3 Domains"/>
    <property type="match status" value="2"/>
</dbReference>
<reference evidence="6 7" key="1">
    <citation type="journal article" date="2018" name="MBio">
        <title>Comparative Genomics Reveals the Core Gene Toolbox for the Fungus-Insect Symbiosis.</title>
        <authorList>
            <person name="Wang Y."/>
            <person name="Stata M."/>
            <person name="Wang W."/>
            <person name="Stajich J.E."/>
            <person name="White M.M."/>
            <person name="Moncalvo J.M."/>
        </authorList>
    </citation>
    <scope>NUCLEOTIDE SEQUENCE [LARGE SCALE GENOMIC DNA]</scope>
    <source>
        <strain evidence="6 7">SC-DP-2</strain>
    </source>
</reference>
<dbReference type="PANTHER" id="PTHR15706">
    <property type="entry name" value="SH3 MULTIPLE DOMAIN"/>
    <property type="match status" value="1"/>
</dbReference>
<name>A0A2T9ZEY6_9FUNG</name>
<gene>
    <name evidence="6" type="ORF">BB560_002458</name>
</gene>
<evidence type="ECO:0000313" key="7">
    <source>
        <dbReference type="Proteomes" id="UP000245609"/>
    </source>
</evidence>
<dbReference type="GO" id="GO:0005737">
    <property type="term" value="C:cytoplasm"/>
    <property type="evidence" value="ECO:0007669"/>
    <property type="project" value="TreeGrafter"/>
</dbReference>
<proteinExistence type="predicted"/>
<dbReference type="PANTHER" id="PTHR15706:SF2">
    <property type="entry name" value="SH3 AND PX DOMAIN-CONTAINING PROTEIN 2A"/>
    <property type="match status" value="1"/>
</dbReference>
<dbReference type="Pfam" id="PF00018">
    <property type="entry name" value="SH3_1"/>
    <property type="match status" value="2"/>
</dbReference>
<feature type="compositionally biased region" description="Polar residues" evidence="4">
    <location>
        <begin position="134"/>
        <end position="161"/>
    </location>
</feature>
<dbReference type="Proteomes" id="UP000245609">
    <property type="component" value="Unassembled WGS sequence"/>
</dbReference>
<sequence>MPFLRASRAIYDYTAQDDEELSFVEEDLFFVVSEPEEGWYFAIYRNQDSAPNSNSKREGLVPASYFEDIAPLNSAVALYDFESTDLEETSFKEDETIEILENADSDWILIKSSSGIGYAPASYLEIKSSASSLPQNTASINNQGLPTVSNSSNSQIPSNGISDLQNSLNSLKLDSNSKGQPDSLNKNISNSSQSSQPSEIPSNSNRAGHSKTDNTP</sequence>
<dbReference type="PROSITE" id="PS50002">
    <property type="entry name" value="SH3"/>
    <property type="match status" value="2"/>
</dbReference>
<dbReference type="STRING" id="133381.A0A2T9ZEY6"/>
<dbReference type="CDD" id="cd00174">
    <property type="entry name" value="SH3"/>
    <property type="match status" value="1"/>
</dbReference>
<protein>
    <recommendedName>
        <fullName evidence="5">SH3 domain-containing protein</fullName>
    </recommendedName>
</protein>
<keyword evidence="7" id="KW-1185">Reference proteome</keyword>
<dbReference type="EMBL" id="MBFS01000280">
    <property type="protein sequence ID" value="PVV03097.1"/>
    <property type="molecule type" value="Genomic_DNA"/>
</dbReference>
<dbReference type="OrthoDB" id="5971719at2759"/>
<feature type="domain" description="SH3" evidence="5">
    <location>
        <begin position="72"/>
        <end position="129"/>
    </location>
</feature>
<evidence type="ECO:0000256" key="2">
    <source>
        <dbReference type="ARBA" id="ARBA00022737"/>
    </source>
</evidence>
<keyword evidence="2" id="KW-0677">Repeat</keyword>
<evidence type="ECO:0000256" key="4">
    <source>
        <dbReference type="SAM" id="MobiDB-lite"/>
    </source>
</evidence>
<keyword evidence="1 3" id="KW-0728">SH3 domain</keyword>
<evidence type="ECO:0000259" key="5">
    <source>
        <dbReference type="PROSITE" id="PS50002"/>
    </source>
</evidence>
<comment type="caution">
    <text evidence="6">The sequence shown here is derived from an EMBL/GenBank/DDBJ whole genome shotgun (WGS) entry which is preliminary data.</text>
</comment>
<feature type="compositionally biased region" description="Low complexity" evidence="4">
    <location>
        <begin position="162"/>
        <end position="205"/>
    </location>
</feature>
<dbReference type="PRINTS" id="PR00452">
    <property type="entry name" value="SH3DOMAIN"/>
</dbReference>
<feature type="non-terminal residue" evidence="6">
    <location>
        <position position="216"/>
    </location>
</feature>
<organism evidence="6 7">
    <name type="scientific">Smittium megazygosporum</name>
    <dbReference type="NCBI Taxonomy" id="133381"/>
    <lineage>
        <taxon>Eukaryota</taxon>
        <taxon>Fungi</taxon>
        <taxon>Fungi incertae sedis</taxon>
        <taxon>Zoopagomycota</taxon>
        <taxon>Kickxellomycotina</taxon>
        <taxon>Harpellomycetes</taxon>
        <taxon>Harpellales</taxon>
        <taxon>Legeriomycetaceae</taxon>
        <taxon>Smittium</taxon>
    </lineage>
</organism>
<dbReference type="InterPro" id="IPR036028">
    <property type="entry name" value="SH3-like_dom_sf"/>
</dbReference>
<feature type="domain" description="SH3" evidence="5">
    <location>
        <begin position="2"/>
        <end position="71"/>
    </location>
</feature>
<evidence type="ECO:0000256" key="3">
    <source>
        <dbReference type="PROSITE-ProRule" id="PRU00192"/>
    </source>
</evidence>
<dbReference type="SMART" id="SM00326">
    <property type="entry name" value="SH3"/>
    <property type="match status" value="2"/>
</dbReference>
<evidence type="ECO:0000313" key="6">
    <source>
        <dbReference type="EMBL" id="PVV03097.1"/>
    </source>
</evidence>
<dbReference type="InterPro" id="IPR001452">
    <property type="entry name" value="SH3_domain"/>
</dbReference>
<dbReference type="InterPro" id="IPR051228">
    <property type="entry name" value="NADPH_Oxidase/PX-Domain"/>
</dbReference>
<dbReference type="SUPFAM" id="SSF50044">
    <property type="entry name" value="SH3-domain"/>
    <property type="match status" value="2"/>
</dbReference>
<dbReference type="AlphaFoldDB" id="A0A2T9ZEY6"/>
<feature type="region of interest" description="Disordered" evidence="4">
    <location>
        <begin position="134"/>
        <end position="216"/>
    </location>
</feature>
<evidence type="ECO:0000256" key="1">
    <source>
        <dbReference type="ARBA" id="ARBA00022443"/>
    </source>
</evidence>